<keyword evidence="2" id="KW-1185">Reference proteome</keyword>
<evidence type="ECO:0000313" key="2">
    <source>
        <dbReference type="Proteomes" id="UP000183974"/>
    </source>
</evidence>
<reference evidence="1 2" key="1">
    <citation type="submission" date="2016-11" db="EMBL/GenBank/DDBJ databases">
        <authorList>
            <person name="Jaros S."/>
            <person name="Januszkiewicz K."/>
            <person name="Wedrychowicz H."/>
        </authorList>
    </citation>
    <scope>NUCLEOTIDE SEQUENCE [LARGE SCALE GENOMIC DNA]</scope>
    <source>
        <strain evidence="1 2">DSM 29589</strain>
    </source>
</reference>
<dbReference type="AlphaFoldDB" id="A0A1M6WKF1"/>
<dbReference type="EMBL" id="FRBR01000001">
    <property type="protein sequence ID" value="SHK94273.1"/>
    <property type="molecule type" value="Genomic_DNA"/>
</dbReference>
<dbReference type="STRING" id="337701.SAMN05444398_10155"/>
<accession>A0A1M6WKF1</accession>
<proteinExistence type="predicted"/>
<evidence type="ECO:0000313" key="1">
    <source>
        <dbReference type="EMBL" id="SHK94273.1"/>
    </source>
</evidence>
<organism evidence="1 2">
    <name type="scientific">Roseovarius pacificus</name>
    <dbReference type="NCBI Taxonomy" id="337701"/>
    <lineage>
        <taxon>Bacteria</taxon>
        <taxon>Pseudomonadati</taxon>
        <taxon>Pseudomonadota</taxon>
        <taxon>Alphaproteobacteria</taxon>
        <taxon>Rhodobacterales</taxon>
        <taxon>Roseobacteraceae</taxon>
        <taxon>Roseovarius</taxon>
    </lineage>
</organism>
<dbReference type="Proteomes" id="UP000183974">
    <property type="component" value="Unassembled WGS sequence"/>
</dbReference>
<name>A0A1M6WKF1_9RHOB</name>
<gene>
    <name evidence="1" type="ORF">SAMN05444398_10155</name>
</gene>
<protein>
    <submittedName>
        <fullName evidence="1">Uncharacterized protein</fullName>
    </submittedName>
</protein>
<sequence>MTTTNPETLSALATIAQLTYSRFSTTGPVAGANGSLYTEITQIVNGPLGFQARAFFNETTNELVIAFTGTEGADDLDVKAWRCAA</sequence>
<dbReference type="RefSeq" id="WP_143163097.1">
    <property type="nucleotide sequence ID" value="NZ_BMLR01000001.1"/>
</dbReference>